<accession>A0A077MEK9</accession>
<dbReference type="Proteomes" id="UP000035720">
    <property type="component" value="Unassembled WGS sequence"/>
</dbReference>
<reference evidence="2 3" key="1">
    <citation type="journal article" date="2013" name="ISME J.">
        <title>A metabolic model for members of the genus Tetrasphaera involved in enhanced biological phosphorus removal.</title>
        <authorList>
            <person name="Kristiansen R."/>
            <person name="Nguyen H.T.T."/>
            <person name="Saunders A.M."/>
            <person name="Nielsen J.L."/>
            <person name="Wimmer R."/>
            <person name="Le V.Q."/>
            <person name="McIlroy S.J."/>
            <person name="Petrovski S."/>
            <person name="Seviour R.J."/>
            <person name="Calteau A."/>
            <person name="Nielsen K.L."/>
            <person name="Nielsen P.H."/>
        </authorList>
    </citation>
    <scope>NUCLEOTIDE SEQUENCE [LARGE SCALE GENOMIC DNA]</scope>
    <source>
        <strain evidence="2 3">Ben 74</strain>
    </source>
</reference>
<organism evidence="2 3">
    <name type="scientific">Nostocoides jenkinsii Ben 74</name>
    <dbReference type="NCBI Taxonomy" id="1193518"/>
    <lineage>
        <taxon>Bacteria</taxon>
        <taxon>Bacillati</taxon>
        <taxon>Actinomycetota</taxon>
        <taxon>Actinomycetes</taxon>
        <taxon>Micrococcales</taxon>
        <taxon>Intrasporangiaceae</taxon>
        <taxon>Nostocoides</taxon>
    </lineage>
</organism>
<dbReference type="STRING" id="1193518.BN13_70029"/>
<gene>
    <name evidence="2" type="ORF">BN13_70029</name>
</gene>
<evidence type="ECO:0000313" key="2">
    <source>
        <dbReference type="EMBL" id="CCI54405.1"/>
    </source>
</evidence>
<dbReference type="InterPro" id="IPR011660">
    <property type="entry name" value="VapB-like"/>
</dbReference>
<evidence type="ECO:0000256" key="1">
    <source>
        <dbReference type="ARBA" id="ARBA00022649"/>
    </source>
</evidence>
<dbReference type="RefSeq" id="WP_048544049.1">
    <property type="nucleotide sequence ID" value="NZ_HF571038.1"/>
</dbReference>
<dbReference type="Pfam" id="PF07704">
    <property type="entry name" value="PSK_trans_fac"/>
    <property type="match status" value="1"/>
</dbReference>
<dbReference type="AlphaFoldDB" id="A0A077MEK9"/>
<protein>
    <submittedName>
        <fullName evidence="2">Uncharacterized protein</fullName>
    </submittedName>
</protein>
<keyword evidence="3" id="KW-1185">Reference proteome</keyword>
<sequence>MALNIKNERVCKLAAEAARKMGRTQVSVLEEALAKFLADLSTSEDHAAATARRMAASEKVTEAAGALLTDADRAAIRAEMADMYDEWGLPR</sequence>
<comment type="caution">
    <text evidence="2">The sequence shown here is derived from an EMBL/GenBank/DDBJ whole genome shotgun (WGS) entry which is preliminary data.</text>
</comment>
<proteinExistence type="predicted"/>
<name>A0A077MEK9_9MICO</name>
<keyword evidence="1" id="KW-1277">Toxin-antitoxin system</keyword>
<dbReference type="EMBL" id="CAJC01000183">
    <property type="protein sequence ID" value="CCI54405.1"/>
    <property type="molecule type" value="Genomic_DNA"/>
</dbReference>
<evidence type="ECO:0000313" key="3">
    <source>
        <dbReference type="Proteomes" id="UP000035720"/>
    </source>
</evidence>